<reference evidence="2 3" key="1">
    <citation type="journal article" date="2021" name="J. Biosci. Bioeng.">
        <title>Identification and characterization of a chc gene cluster responsible for the aromatization pathway of cyclohexanecarboxylate degradation in Sinomonas cyclohexanicum ATCC 51369.</title>
        <authorList>
            <person name="Yamamoto T."/>
            <person name="Hasegawa Y."/>
            <person name="Lau P.C.K."/>
            <person name="Iwaki H."/>
        </authorList>
    </citation>
    <scope>NUCLEOTIDE SEQUENCE [LARGE SCALE GENOMIC DNA]</scope>
    <source>
        <strain evidence="2 3">ATCC 51369</strain>
    </source>
</reference>
<keyword evidence="1" id="KW-0472">Membrane</keyword>
<organism evidence="2 3">
    <name type="scientific">Sinomonas cyclohexanicum</name>
    <name type="common">Corynebacterium cyclohexanicum</name>
    <dbReference type="NCBI Taxonomy" id="322009"/>
    <lineage>
        <taxon>Bacteria</taxon>
        <taxon>Bacillati</taxon>
        <taxon>Actinomycetota</taxon>
        <taxon>Actinomycetes</taxon>
        <taxon>Micrococcales</taxon>
        <taxon>Micrococcaceae</taxon>
        <taxon>Sinomonas</taxon>
    </lineage>
</organism>
<protein>
    <recommendedName>
        <fullName evidence="4">MFS transporter</fullName>
    </recommendedName>
</protein>
<evidence type="ECO:0000256" key="1">
    <source>
        <dbReference type="SAM" id="Phobius"/>
    </source>
</evidence>
<keyword evidence="1" id="KW-1133">Transmembrane helix</keyword>
<dbReference type="Proteomes" id="UP001319861">
    <property type="component" value="Chromosome"/>
</dbReference>
<gene>
    <name evidence="2" type="ORF">SCMU_41250</name>
</gene>
<evidence type="ECO:0000313" key="3">
    <source>
        <dbReference type="Proteomes" id="UP001319861"/>
    </source>
</evidence>
<name>A0ABN6FN78_SINCY</name>
<feature type="transmembrane region" description="Helical" evidence="1">
    <location>
        <begin position="36"/>
        <end position="54"/>
    </location>
</feature>
<accession>A0ABN6FN78</accession>
<proteinExistence type="predicted"/>
<evidence type="ECO:0008006" key="4">
    <source>
        <dbReference type="Google" id="ProtNLM"/>
    </source>
</evidence>
<dbReference type="EMBL" id="AP024525">
    <property type="protein sequence ID" value="BCT78283.1"/>
    <property type="molecule type" value="Genomic_DNA"/>
</dbReference>
<sequence length="195" mass="19371">MRALFRLSRAAVVSGATVFLAAGAHAMAGGSLPDPLIVAGLLAIAALPAVWLCGRKVSPAAMIAVLGAGQLVLHEAFGVLSQSSATAPALAPTAGHVHVLGPIAGHAVGAAGHSEGAGMLLAHALATLATALLLARGEAALWALEDWLRPLVRVLALPAIVPAPTAPAFTEETLPGSQSVWRLPALRGPPASCAA</sequence>
<dbReference type="RefSeq" id="WP_229230901.1">
    <property type="nucleotide sequence ID" value="NZ_AP024525.1"/>
</dbReference>
<keyword evidence="3" id="KW-1185">Reference proteome</keyword>
<keyword evidence="1" id="KW-0812">Transmembrane</keyword>
<evidence type="ECO:0000313" key="2">
    <source>
        <dbReference type="EMBL" id="BCT78283.1"/>
    </source>
</evidence>